<evidence type="ECO:0000256" key="2">
    <source>
        <dbReference type="SAM" id="MobiDB-lite"/>
    </source>
</evidence>
<evidence type="ECO:0000313" key="4">
    <source>
        <dbReference type="Proteomes" id="UP000654913"/>
    </source>
</evidence>
<feature type="compositionally biased region" description="Basic and acidic residues" evidence="2">
    <location>
        <begin position="127"/>
        <end position="139"/>
    </location>
</feature>
<proteinExistence type="predicted"/>
<dbReference type="Proteomes" id="UP000654913">
    <property type="component" value="Chromosome 5"/>
</dbReference>
<evidence type="ECO:0000313" key="3">
    <source>
        <dbReference type="EMBL" id="BCS25664.1"/>
    </source>
</evidence>
<feature type="region of interest" description="Disordered" evidence="2">
    <location>
        <begin position="410"/>
        <end position="430"/>
    </location>
</feature>
<dbReference type="RefSeq" id="XP_041557858.1">
    <property type="nucleotide sequence ID" value="XM_041705365.1"/>
</dbReference>
<keyword evidence="1" id="KW-0175">Coiled coil</keyword>
<feature type="compositionally biased region" description="Polar residues" evidence="2">
    <location>
        <begin position="198"/>
        <end position="207"/>
    </location>
</feature>
<gene>
    <name evidence="3" type="ORF">APUU_50375A</name>
</gene>
<feature type="region of interest" description="Disordered" evidence="2">
    <location>
        <begin position="1"/>
        <end position="23"/>
    </location>
</feature>
<protein>
    <submittedName>
        <fullName evidence="3">Uncharacterized protein</fullName>
    </submittedName>
</protein>
<feature type="region of interest" description="Disordered" evidence="2">
    <location>
        <begin position="127"/>
        <end position="150"/>
    </location>
</feature>
<dbReference type="KEGG" id="apuu:APUU_50375A"/>
<reference evidence="3" key="1">
    <citation type="submission" date="2021-01" db="EMBL/GenBank/DDBJ databases">
        <authorList>
            <consortium name="Aspergillus puulaauensis MK2 genome sequencing consortium"/>
            <person name="Kazuki M."/>
            <person name="Futagami T."/>
        </authorList>
    </citation>
    <scope>NUCLEOTIDE SEQUENCE</scope>
    <source>
        <strain evidence="3">MK2</strain>
    </source>
</reference>
<accession>A0A7R7XRW1</accession>
<evidence type="ECO:0000256" key="1">
    <source>
        <dbReference type="SAM" id="Coils"/>
    </source>
</evidence>
<name>A0A7R7XRW1_9EURO</name>
<organism evidence="3 4">
    <name type="scientific">Aspergillus puulaauensis</name>
    <dbReference type="NCBI Taxonomy" id="1220207"/>
    <lineage>
        <taxon>Eukaryota</taxon>
        <taxon>Fungi</taxon>
        <taxon>Dikarya</taxon>
        <taxon>Ascomycota</taxon>
        <taxon>Pezizomycotina</taxon>
        <taxon>Eurotiomycetes</taxon>
        <taxon>Eurotiomycetidae</taxon>
        <taxon>Eurotiales</taxon>
        <taxon>Aspergillaceae</taxon>
        <taxon>Aspergillus</taxon>
    </lineage>
</organism>
<dbReference type="GeneID" id="64975669"/>
<dbReference type="OrthoDB" id="4366200at2759"/>
<reference evidence="3" key="2">
    <citation type="submission" date="2021-02" db="EMBL/GenBank/DDBJ databases">
        <title>Aspergillus puulaauensis MK2 genome sequence.</title>
        <authorList>
            <person name="Futagami T."/>
            <person name="Mori K."/>
            <person name="Kadooka C."/>
            <person name="Tanaka T."/>
        </authorList>
    </citation>
    <scope>NUCLEOTIDE SEQUENCE</scope>
    <source>
        <strain evidence="3">MK2</strain>
    </source>
</reference>
<dbReference type="EMBL" id="AP024447">
    <property type="protein sequence ID" value="BCS25664.1"/>
    <property type="molecule type" value="Genomic_DNA"/>
</dbReference>
<feature type="region of interest" description="Disordered" evidence="2">
    <location>
        <begin position="188"/>
        <end position="208"/>
    </location>
</feature>
<sequence length="499" mass="55807">MNRDVVEGNSTSLRSSARFPDPQESLALMDTPSLHVNVLGLTPSPGLQLRENSVQDEKHDCFDDEHEPADANVMTDGIDQTVKETGLEGFEAQQNNTIDFGQDLFDPLFDSTIPELDSLFSRKRTAEESHEFLPEKRQQLEYPGTPSLTTDSGLQSPASLFDTFDNLFGNGVDLPLVLHDNPIPDFEEETVEPPLGTPETSTPGVSESTKERFFLDEQDILSATTREIFQVGKLPEYTSPYPVTGGPLGYIPSSPGIHVKCVGLREEKKDREILSLQAKLSQITRERDQYRKSLLQYTKLDHNGKVPEQQLREENAMIRRVSSRHQARVEKYKKEAADWKGRLHLVSTLYNALLYEIQVEKRVPTVGSIPAGYKRSRKSASVLEQIIGHAAVPLPHPQNSVHSQFEKTLNGNIQPSAPTTRQTSHPEQQTQAVTIDLTEEIEAPVAEPPSEEERRAALKSLQSKKYNWLQAGKDAAENTVSSIDDDELALMMEEELSRA</sequence>
<dbReference type="AlphaFoldDB" id="A0A7R7XRW1"/>
<keyword evidence="4" id="KW-1185">Reference proteome</keyword>
<feature type="coiled-coil region" evidence="1">
    <location>
        <begin position="266"/>
        <end position="293"/>
    </location>
</feature>